<keyword evidence="1" id="KW-0689">Ribosomal protein</keyword>
<dbReference type="GO" id="GO:0005840">
    <property type="term" value="C:ribosome"/>
    <property type="evidence" value="ECO:0007669"/>
    <property type="project" value="UniProtKB-KW"/>
</dbReference>
<gene>
    <name evidence="1" type="ORF">DR999_PMT06813</name>
</gene>
<name>A0A4D9EPH3_9SAUR</name>
<accession>A0A4D9EPH3</accession>
<dbReference type="AlphaFoldDB" id="A0A4D9EPH3"/>
<dbReference type="EMBL" id="QXTE01000045">
    <property type="protein sequence ID" value="TFK10083.1"/>
    <property type="molecule type" value="Genomic_DNA"/>
</dbReference>
<evidence type="ECO:0000313" key="2">
    <source>
        <dbReference type="Proteomes" id="UP000297703"/>
    </source>
</evidence>
<sequence>MVSYAATSDPLVAHLLKSTHEKIWRIEYMDIFSLLFWEPIMEERDEAKRKEKDRTRHSNIERNCSLHVGDGAVMAMYGPVLKYLLIICRAYNSFSGTSGLLHDEHVRMRAALNASLHWDKIDQEL</sequence>
<organism evidence="1 2">
    <name type="scientific">Platysternon megacephalum</name>
    <name type="common">big-headed turtle</name>
    <dbReference type="NCBI Taxonomy" id="55544"/>
    <lineage>
        <taxon>Eukaryota</taxon>
        <taxon>Metazoa</taxon>
        <taxon>Chordata</taxon>
        <taxon>Craniata</taxon>
        <taxon>Vertebrata</taxon>
        <taxon>Euteleostomi</taxon>
        <taxon>Archelosauria</taxon>
        <taxon>Testudinata</taxon>
        <taxon>Testudines</taxon>
        <taxon>Cryptodira</taxon>
        <taxon>Durocryptodira</taxon>
        <taxon>Testudinoidea</taxon>
        <taxon>Platysternidae</taxon>
        <taxon>Platysternon</taxon>
    </lineage>
</organism>
<proteinExistence type="predicted"/>
<dbReference type="OrthoDB" id="10035003at2759"/>
<keyword evidence="1" id="KW-0687">Ribonucleoprotein</keyword>
<evidence type="ECO:0000313" key="1">
    <source>
        <dbReference type="EMBL" id="TFK10083.1"/>
    </source>
</evidence>
<keyword evidence="2" id="KW-1185">Reference proteome</keyword>
<reference evidence="1 2" key="2">
    <citation type="submission" date="2019-04" db="EMBL/GenBank/DDBJ databases">
        <title>The genome sequence of big-headed turtle.</title>
        <authorList>
            <person name="Gong S."/>
        </authorList>
    </citation>
    <scope>NUCLEOTIDE SEQUENCE [LARGE SCALE GENOMIC DNA]</scope>
    <source>
        <strain evidence="1">DO16091913</strain>
        <tissue evidence="1">Muscle</tissue>
    </source>
</reference>
<protein>
    <submittedName>
        <fullName evidence="1">40S ribosomal protein S13</fullName>
    </submittedName>
</protein>
<reference evidence="1 2" key="1">
    <citation type="submission" date="2019-04" db="EMBL/GenBank/DDBJ databases">
        <title>Draft genome of the big-headed turtle Platysternon megacephalum.</title>
        <authorList>
            <person name="Gong S."/>
        </authorList>
    </citation>
    <scope>NUCLEOTIDE SEQUENCE [LARGE SCALE GENOMIC DNA]</scope>
    <source>
        <strain evidence="1">DO16091913</strain>
        <tissue evidence="1">Muscle</tissue>
    </source>
</reference>
<comment type="caution">
    <text evidence="1">The sequence shown here is derived from an EMBL/GenBank/DDBJ whole genome shotgun (WGS) entry which is preliminary data.</text>
</comment>
<dbReference type="Proteomes" id="UP000297703">
    <property type="component" value="Unassembled WGS sequence"/>
</dbReference>